<dbReference type="GO" id="GO:0005524">
    <property type="term" value="F:ATP binding"/>
    <property type="evidence" value="ECO:0007669"/>
    <property type="project" value="UniProtKB-KW"/>
</dbReference>
<dbReference type="Gene3D" id="3.40.50.300">
    <property type="entry name" value="P-loop containing nucleotide triphosphate hydrolases"/>
    <property type="match status" value="1"/>
</dbReference>
<keyword evidence="1" id="KW-0547">Nucleotide-binding</keyword>
<dbReference type="Proteomes" id="UP000288216">
    <property type="component" value="Unassembled WGS sequence"/>
</dbReference>
<name>A0A401PP87_SCYTO</name>
<evidence type="ECO:0000313" key="4">
    <source>
        <dbReference type="EMBL" id="GCB74861.1"/>
    </source>
</evidence>
<dbReference type="PANTHER" id="PTHR23077">
    <property type="entry name" value="AAA-FAMILY ATPASE"/>
    <property type="match status" value="1"/>
</dbReference>
<protein>
    <recommendedName>
        <fullName evidence="3">ATPase AAA-type core domain-containing protein</fullName>
    </recommendedName>
</protein>
<evidence type="ECO:0000256" key="1">
    <source>
        <dbReference type="ARBA" id="ARBA00022741"/>
    </source>
</evidence>
<sequence>MENVKLKLKQAVEWPQKHPESFTRMGIQPPKGILLYGPPGCSKTMIAKALANESGLNFLAVKGPELLSKYVGESERAVREIFRKARAVAPSILFFDEIDALAVERG</sequence>
<dbReference type="SUPFAM" id="SSF52540">
    <property type="entry name" value="P-loop containing nucleoside triphosphate hydrolases"/>
    <property type="match status" value="1"/>
</dbReference>
<feature type="domain" description="ATPase AAA-type core" evidence="3">
    <location>
        <begin position="33"/>
        <end position="105"/>
    </location>
</feature>
<dbReference type="STRING" id="75743.A0A401PP87"/>
<evidence type="ECO:0000313" key="5">
    <source>
        <dbReference type="Proteomes" id="UP000288216"/>
    </source>
</evidence>
<dbReference type="GO" id="GO:0005737">
    <property type="term" value="C:cytoplasm"/>
    <property type="evidence" value="ECO:0007669"/>
    <property type="project" value="TreeGrafter"/>
</dbReference>
<dbReference type="GO" id="GO:0016887">
    <property type="term" value="F:ATP hydrolysis activity"/>
    <property type="evidence" value="ECO:0007669"/>
    <property type="project" value="InterPro"/>
</dbReference>
<keyword evidence="5" id="KW-1185">Reference proteome</keyword>
<accession>A0A401PP87</accession>
<dbReference type="InterPro" id="IPR027417">
    <property type="entry name" value="P-loop_NTPase"/>
</dbReference>
<feature type="non-terminal residue" evidence="4">
    <location>
        <position position="106"/>
    </location>
</feature>
<dbReference type="OrthoDB" id="8922324at2759"/>
<evidence type="ECO:0000259" key="3">
    <source>
        <dbReference type="Pfam" id="PF00004"/>
    </source>
</evidence>
<dbReference type="AlphaFoldDB" id="A0A401PP87"/>
<comment type="caution">
    <text evidence="4">The sequence shown here is derived from an EMBL/GenBank/DDBJ whole genome shotgun (WGS) entry which is preliminary data.</text>
</comment>
<evidence type="ECO:0000256" key="2">
    <source>
        <dbReference type="ARBA" id="ARBA00022840"/>
    </source>
</evidence>
<reference evidence="4 5" key="1">
    <citation type="journal article" date="2018" name="Nat. Ecol. Evol.">
        <title>Shark genomes provide insights into elasmobranch evolution and the origin of vertebrates.</title>
        <authorList>
            <person name="Hara Y"/>
            <person name="Yamaguchi K"/>
            <person name="Onimaru K"/>
            <person name="Kadota M"/>
            <person name="Koyanagi M"/>
            <person name="Keeley SD"/>
            <person name="Tatsumi K"/>
            <person name="Tanaka K"/>
            <person name="Motone F"/>
            <person name="Kageyama Y"/>
            <person name="Nozu R"/>
            <person name="Adachi N"/>
            <person name="Nishimura O"/>
            <person name="Nakagawa R"/>
            <person name="Tanegashima C"/>
            <person name="Kiyatake I"/>
            <person name="Matsumoto R"/>
            <person name="Murakumo K"/>
            <person name="Nishida K"/>
            <person name="Terakita A"/>
            <person name="Kuratani S"/>
            <person name="Sato K"/>
            <person name="Hyodo S Kuraku.S."/>
        </authorList>
    </citation>
    <scope>NUCLEOTIDE SEQUENCE [LARGE SCALE GENOMIC DNA]</scope>
</reference>
<gene>
    <name evidence="4" type="ORF">scyTo_0020823</name>
</gene>
<proteinExistence type="predicted"/>
<keyword evidence="2" id="KW-0067">ATP-binding</keyword>
<dbReference type="PANTHER" id="PTHR23077:SF27">
    <property type="entry name" value="ATPASE FAMILY GENE 2 PROTEIN HOMOLOG A"/>
    <property type="match status" value="1"/>
</dbReference>
<dbReference type="EMBL" id="BFAA01017423">
    <property type="protein sequence ID" value="GCB74861.1"/>
    <property type="molecule type" value="Genomic_DNA"/>
</dbReference>
<dbReference type="OMA" id="ANFVEMF"/>
<dbReference type="InterPro" id="IPR003959">
    <property type="entry name" value="ATPase_AAA_core"/>
</dbReference>
<dbReference type="InterPro" id="IPR050168">
    <property type="entry name" value="AAA_ATPase_domain"/>
</dbReference>
<organism evidence="4 5">
    <name type="scientific">Scyliorhinus torazame</name>
    <name type="common">Cloudy catshark</name>
    <name type="synonym">Catulus torazame</name>
    <dbReference type="NCBI Taxonomy" id="75743"/>
    <lineage>
        <taxon>Eukaryota</taxon>
        <taxon>Metazoa</taxon>
        <taxon>Chordata</taxon>
        <taxon>Craniata</taxon>
        <taxon>Vertebrata</taxon>
        <taxon>Chondrichthyes</taxon>
        <taxon>Elasmobranchii</taxon>
        <taxon>Galeomorphii</taxon>
        <taxon>Galeoidea</taxon>
        <taxon>Carcharhiniformes</taxon>
        <taxon>Scyliorhinidae</taxon>
        <taxon>Scyliorhinus</taxon>
    </lineage>
</organism>
<dbReference type="Pfam" id="PF00004">
    <property type="entry name" value="AAA"/>
    <property type="match status" value="1"/>
</dbReference>